<keyword evidence="3 6" id="KW-0812">Transmembrane</keyword>
<keyword evidence="8" id="KW-1185">Reference proteome</keyword>
<keyword evidence="6" id="KW-1003">Cell membrane</keyword>
<dbReference type="InterPro" id="IPR002994">
    <property type="entry name" value="Surf1/Shy1"/>
</dbReference>
<evidence type="ECO:0000256" key="1">
    <source>
        <dbReference type="ARBA" id="ARBA00004370"/>
    </source>
</evidence>
<feature type="transmembrane region" description="Helical" evidence="6">
    <location>
        <begin position="195"/>
        <end position="217"/>
    </location>
</feature>
<accession>A0ABS9QI66</accession>
<proteinExistence type="inferred from homology"/>
<evidence type="ECO:0000256" key="6">
    <source>
        <dbReference type="RuleBase" id="RU363076"/>
    </source>
</evidence>
<gene>
    <name evidence="7" type="ORF">L4923_19110</name>
</gene>
<comment type="caution">
    <text evidence="7">The sequence shown here is derived from an EMBL/GenBank/DDBJ whole genome shotgun (WGS) entry which is preliminary data.</text>
</comment>
<dbReference type="EMBL" id="JAKREW010000021">
    <property type="protein sequence ID" value="MCG7507142.1"/>
    <property type="molecule type" value="Genomic_DNA"/>
</dbReference>
<evidence type="ECO:0000256" key="5">
    <source>
        <dbReference type="ARBA" id="ARBA00023136"/>
    </source>
</evidence>
<keyword evidence="4 6" id="KW-1133">Transmembrane helix</keyword>
<comment type="subcellular location">
    <subcellularLocation>
        <location evidence="6">Cell membrane</location>
        <topology evidence="6">Multi-pass membrane protein</topology>
    </subcellularLocation>
    <subcellularLocation>
        <location evidence="1">Membrane</location>
    </subcellularLocation>
</comment>
<evidence type="ECO:0000256" key="3">
    <source>
        <dbReference type="ARBA" id="ARBA00022692"/>
    </source>
</evidence>
<dbReference type="InterPro" id="IPR045214">
    <property type="entry name" value="Surf1/Surf4"/>
</dbReference>
<evidence type="ECO:0000313" key="8">
    <source>
        <dbReference type="Proteomes" id="UP001201701"/>
    </source>
</evidence>
<name>A0ABS9QI66_9HYPH</name>
<dbReference type="PROSITE" id="PS50895">
    <property type="entry name" value="SURF1"/>
    <property type="match status" value="1"/>
</dbReference>
<keyword evidence="5 6" id="KW-0472">Membrane</keyword>
<sequence length="228" mass="25187">MLCIAILVGLGIWQVERREWKLDLIARVEQRIHAPELAVPGPSEWSRVSPQTHEYLRVRLSGSYLNDRETFAQAVTALGGGFWVMTPFRTDEGFIVLVNRGFVPFDRKAPATRQADLVEGTTTVTGLLRISEPGGGFLRENDPANDRWYSRDVAAIAAARGLSDVAPFFVDADAITGDSWPRGGLTVVSFRNSHLVYALTWFGLAAMLSAALGFVLLRGRQSVADRKR</sequence>
<evidence type="ECO:0000256" key="2">
    <source>
        <dbReference type="ARBA" id="ARBA00007165"/>
    </source>
</evidence>
<reference evidence="7 8" key="1">
    <citation type="submission" date="2022-02" db="EMBL/GenBank/DDBJ databases">
        <title>Draft genome sequence of Mezorhizobium retamae strain IRAMC:0171 isolated from Retama raetam nodules.</title>
        <authorList>
            <person name="Bengaied R."/>
            <person name="Sbissi I."/>
            <person name="Huber K."/>
            <person name="Ghodbane F."/>
            <person name="Nouioui I."/>
            <person name="Tarhouni M."/>
            <person name="Gtari M."/>
        </authorList>
    </citation>
    <scope>NUCLEOTIDE SEQUENCE [LARGE SCALE GENOMIC DNA]</scope>
    <source>
        <strain evidence="7 8">IRAMC:0171</strain>
    </source>
</reference>
<evidence type="ECO:0000313" key="7">
    <source>
        <dbReference type="EMBL" id="MCG7507142.1"/>
    </source>
</evidence>
<protein>
    <recommendedName>
        <fullName evidence="6">SURF1-like protein</fullName>
    </recommendedName>
</protein>
<dbReference type="PANTHER" id="PTHR23427:SF2">
    <property type="entry name" value="SURFEIT LOCUS PROTEIN 1"/>
    <property type="match status" value="1"/>
</dbReference>
<dbReference type="Pfam" id="PF02104">
    <property type="entry name" value="SURF1"/>
    <property type="match status" value="1"/>
</dbReference>
<dbReference type="Proteomes" id="UP001201701">
    <property type="component" value="Unassembled WGS sequence"/>
</dbReference>
<dbReference type="CDD" id="cd06662">
    <property type="entry name" value="SURF1"/>
    <property type="match status" value="1"/>
</dbReference>
<dbReference type="PANTHER" id="PTHR23427">
    <property type="entry name" value="SURFEIT LOCUS PROTEIN"/>
    <property type="match status" value="1"/>
</dbReference>
<comment type="caution">
    <text evidence="6">Lacks conserved residue(s) required for the propagation of feature annotation.</text>
</comment>
<organism evidence="7 8">
    <name type="scientific">Mesorhizobium retamae</name>
    <dbReference type="NCBI Taxonomy" id="2912854"/>
    <lineage>
        <taxon>Bacteria</taxon>
        <taxon>Pseudomonadati</taxon>
        <taxon>Pseudomonadota</taxon>
        <taxon>Alphaproteobacteria</taxon>
        <taxon>Hyphomicrobiales</taxon>
        <taxon>Phyllobacteriaceae</taxon>
        <taxon>Mesorhizobium</taxon>
    </lineage>
</organism>
<evidence type="ECO:0000256" key="4">
    <source>
        <dbReference type="ARBA" id="ARBA00022989"/>
    </source>
</evidence>
<comment type="similarity">
    <text evidence="2 6">Belongs to the SURF1 family.</text>
</comment>